<proteinExistence type="predicted"/>
<dbReference type="SUPFAM" id="SSF54211">
    <property type="entry name" value="Ribosomal protein S5 domain 2-like"/>
    <property type="match status" value="1"/>
</dbReference>
<dbReference type="InterPro" id="IPR035647">
    <property type="entry name" value="EFG_III/V"/>
</dbReference>
<dbReference type="InterPro" id="IPR027417">
    <property type="entry name" value="P-loop_NTPase"/>
</dbReference>
<dbReference type="Gene3D" id="3.30.70.870">
    <property type="entry name" value="Elongation Factor G (Translational Gtpase), domain 3"/>
    <property type="match status" value="1"/>
</dbReference>
<evidence type="ECO:0000256" key="4">
    <source>
        <dbReference type="ARBA" id="ARBA00022917"/>
    </source>
</evidence>
<dbReference type="Pfam" id="PF00679">
    <property type="entry name" value="EFG_C"/>
    <property type="match status" value="1"/>
</dbReference>
<dbReference type="PANTHER" id="PTHR43261">
    <property type="entry name" value="TRANSLATION ELONGATION FACTOR G-RELATED"/>
    <property type="match status" value="1"/>
</dbReference>
<dbReference type="Proteomes" id="UP001181622">
    <property type="component" value="Unassembled WGS sequence"/>
</dbReference>
<dbReference type="Gene3D" id="3.30.230.10">
    <property type="match status" value="1"/>
</dbReference>
<dbReference type="GO" id="GO:0003746">
    <property type="term" value="F:translation elongation factor activity"/>
    <property type="evidence" value="ECO:0007669"/>
    <property type="project" value="UniProtKB-KW"/>
</dbReference>
<evidence type="ECO:0000256" key="2">
    <source>
        <dbReference type="ARBA" id="ARBA00022741"/>
    </source>
</evidence>
<dbReference type="Gene3D" id="3.40.50.300">
    <property type="entry name" value="P-loop containing nucleotide triphosphate hydrolases"/>
    <property type="match status" value="1"/>
</dbReference>
<dbReference type="PANTHER" id="PTHR43261:SF7">
    <property type="entry name" value="ELONGATION FACTOR G-LIKE PROTEIN"/>
    <property type="match status" value="1"/>
</dbReference>
<dbReference type="InterPro" id="IPR020568">
    <property type="entry name" value="Ribosomal_Su5_D2-typ_SF"/>
</dbReference>
<sequence>MSSQPRLIALVGPFQSGKTALFEALAKRCGGAGPGARGEQRGAGDSAAEARSHGPSLESAVATVEYLGDRYTFVDCPGSVEFAYAASLALPACDAAVVVCEQDERKLPQLELTLRELEELGVPHLLFLNKIDVASVGVREALAALQTVSRAPLLLRQLPIMTDGRATGFIDLALERAFVYRDGAPSETIELPASETEHEKEERFHMLETLADHDDRLMEDLIMEVEPERARIFADLASELRGNHAVSVLLGSATKGAGVTRLLKALRHEAPGLAETRARLGVPDDGPPLAYALKTSHPGFGGKITTARVLRGAFREGQTVTGAGEGAGRVAGFAAPADAGGQQDGAQAGETVGFLRLDEIASGEAFSTEAIVDAPAAPQPPSPVHSVALHVRDRKDDVRLSSALSKLVEEDPSLSVETRPELGELRLCGQGDMHLRAAVDRLASRYQIAVTTETPGVGFQETFRAAAAAHGRHKKQSGGHGQFGDVKIEVRPLERGAGFVFEDKIVGGAVPRQYIPSVEAGCRAWAEQGPLGYPVVDFAVALVDGGFHTVDSSDAAFQAAARIAMNEAAASVGTVLLEPVLAVTVTAPASATAAVTQLVTGRRGQILGYDARPGWDGWIALEALAPEAEMDAFIVPLRSATAGVGSYAARFEKMAEAPAEATRERQAMRRAG</sequence>
<feature type="domain" description="Elongation factor EFG" evidence="8">
    <location>
        <begin position="575"/>
        <end position="665"/>
    </location>
</feature>
<dbReference type="InterPro" id="IPR041095">
    <property type="entry name" value="EFG_II"/>
</dbReference>
<dbReference type="Gene3D" id="2.40.30.10">
    <property type="entry name" value="Translation factors"/>
    <property type="match status" value="1"/>
</dbReference>
<dbReference type="InterPro" id="IPR000640">
    <property type="entry name" value="EFG_V-like"/>
</dbReference>
<evidence type="ECO:0000259" key="8">
    <source>
        <dbReference type="SMART" id="SM00838"/>
    </source>
</evidence>
<dbReference type="SUPFAM" id="SSF52540">
    <property type="entry name" value="P-loop containing nucleoside triphosphate hydrolases"/>
    <property type="match status" value="1"/>
</dbReference>
<feature type="region of interest" description="Disordered" evidence="7">
    <location>
        <begin position="33"/>
        <end position="54"/>
    </location>
</feature>
<evidence type="ECO:0000256" key="3">
    <source>
        <dbReference type="ARBA" id="ARBA00022768"/>
    </source>
</evidence>
<organism evidence="10 11">
    <name type="scientific">Chelatococcus sambhunathii</name>
    <dbReference type="NCBI Taxonomy" id="363953"/>
    <lineage>
        <taxon>Bacteria</taxon>
        <taxon>Pseudomonadati</taxon>
        <taxon>Pseudomonadota</taxon>
        <taxon>Alphaproteobacteria</taxon>
        <taxon>Hyphomicrobiales</taxon>
        <taxon>Chelatococcaceae</taxon>
        <taxon>Chelatococcus</taxon>
    </lineage>
</organism>
<dbReference type="InterPro" id="IPR014721">
    <property type="entry name" value="Ribsml_uS5_D2-typ_fold_subgr"/>
</dbReference>
<evidence type="ECO:0000256" key="6">
    <source>
        <dbReference type="ARBA" id="ARBA00024731"/>
    </source>
</evidence>
<dbReference type="SUPFAM" id="SSF50447">
    <property type="entry name" value="Translation proteins"/>
    <property type="match status" value="1"/>
</dbReference>
<dbReference type="CDD" id="cd01434">
    <property type="entry name" value="EFG_mtEFG1_IV"/>
    <property type="match status" value="1"/>
</dbReference>
<feature type="domain" description="Translation elongation factor EFG/EF2" evidence="9">
    <location>
        <begin position="456"/>
        <end position="573"/>
    </location>
</feature>
<dbReference type="Pfam" id="PF03764">
    <property type="entry name" value="EFG_IV"/>
    <property type="match status" value="1"/>
</dbReference>
<evidence type="ECO:0000313" key="10">
    <source>
        <dbReference type="EMBL" id="MDR4307558.1"/>
    </source>
</evidence>
<name>A0ABU1DHP7_9HYPH</name>
<comment type="caution">
    <text evidence="10">The sequence shown here is derived from an EMBL/GenBank/DDBJ whole genome shotgun (WGS) entry which is preliminary data.</text>
</comment>
<evidence type="ECO:0000313" key="11">
    <source>
        <dbReference type="Proteomes" id="UP001181622"/>
    </source>
</evidence>
<dbReference type="SMART" id="SM00889">
    <property type="entry name" value="EFG_IV"/>
    <property type="match status" value="1"/>
</dbReference>
<evidence type="ECO:0000256" key="5">
    <source>
        <dbReference type="ARBA" id="ARBA00023134"/>
    </source>
</evidence>
<evidence type="ECO:0000256" key="1">
    <source>
        <dbReference type="ARBA" id="ARBA00017872"/>
    </source>
</evidence>
<keyword evidence="4" id="KW-0648">Protein biosynthesis</keyword>
<dbReference type="Pfam" id="PF14492">
    <property type="entry name" value="EFG_III"/>
    <property type="match status" value="1"/>
</dbReference>
<dbReference type="InterPro" id="IPR005517">
    <property type="entry name" value="Transl_elong_EFG/EF2_IV"/>
</dbReference>
<dbReference type="InterPro" id="IPR035649">
    <property type="entry name" value="EFG_V"/>
</dbReference>
<keyword evidence="2" id="KW-0547">Nucleotide-binding</keyword>
<accession>A0ABU1DHP7</accession>
<keyword evidence="11" id="KW-1185">Reference proteome</keyword>
<evidence type="ECO:0000256" key="7">
    <source>
        <dbReference type="SAM" id="MobiDB-lite"/>
    </source>
</evidence>
<evidence type="ECO:0000259" key="9">
    <source>
        <dbReference type="SMART" id="SM00889"/>
    </source>
</evidence>
<keyword evidence="5" id="KW-0342">GTP-binding</keyword>
<dbReference type="Gene3D" id="3.30.70.240">
    <property type="match status" value="1"/>
</dbReference>
<keyword evidence="3 10" id="KW-0251">Elongation factor</keyword>
<reference evidence="10" key="1">
    <citation type="submission" date="2020-10" db="EMBL/GenBank/DDBJ databases">
        <authorList>
            <person name="Abbas A."/>
            <person name="Razzaq R."/>
            <person name="Waqas M."/>
            <person name="Abbas N."/>
            <person name="Nielsen T.K."/>
            <person name="Hansen L.H."/>
            <person name="Hussain S."/>
            <person name="Shahid M."/>
        </authorList>
    </citation>
    <scope>NUCLEOTIDE SEQUENCE</scope>
    <source>
        <strain evidence="10">S14</strain>
    </source>
</reference>
<dbReference type="SUPFAM" id="SSF54980">
    <property type="entry name" value="EF-G C-terminal domain-like"/>
    <property type="match status" value="2"/>
</dbReference>
<dbReference type="EMBL" id="JADBEO010000027">
    <property type="protein sequence ID" value="MDR4307558.1"/>
    <property type="molecule type" value="Genomic_DNA"/>
</dbReference>
<dbReference type="InterPro" id="IPR000795">
    <property type="entry name" value="T_Tr_GTP-bd_dom"/>
</dbReference>
<dbReference type="CDD" id="cd03713">
    <property type="entry name" value="EFG_mtEFG_C"/>
    <property type="match status" value="1"/>
</dbReference>
<dbReference type="InterPro" id="IPR009000">
    <property type="entry name" value="Transl_B-barrel_sf"/>
</dbReference>
<dbReference type="SMART" id="SM00838">
    <property type="entry name" value="EFG_C"/>
    <property type="match status" value="1"/>
</dbReference>
<dbReference type="NCBIfam" id="NF009379">
    <property type="entry name" value="PRK12740.1-3"/>
    <property type="match status" value="1"/>
</dbReference>
<gene>
    <name evidence="10" type="ORF">IHQ68_13115</name>
</gene>
<feature type="compositionally biased region" description="Basic and acidic residues" evidence="7">
    <location>
        <begin position="38"/>
        <end position="52"/>
    </location>
</feature>
<comment type="function">
    <text evidence="6">Catalyzes the GTP-dependent ribosomal translocation step during translation elongation. During this step, the ribosome changes from the pre-translocational (PRE) to the post-translocational (POST) state as the newly formed A-site-bound peptidyl-tRNA and P-site-bound deacylated tRNA move to the P and E sites, respectively. Catalyzes the coordinated movement of the two tRNA molecules, the mRNA and conformational changes in the ribosome.</text>
</comment>
<dbReference type="RefSeq" id="WP_309392503.1">
    <property type="nucleotide sequence ID" value="NZ_JADBEO010000027.1"/>
</dbReference>
<dbReference type="Pfam" id="PF00009">
    <property type="entry name" value="GTP_EFTU"/>
    <property type="match status" value="1"/>
</dbReference>
<dbReference type="InterPro" id="IPR047872">
    <property type="entry name" value="EFG_IV"/>
</dbReference>
<protein>
    <recommendedName>
        <fullName evidence="1">Elongation factor G</fullName>
    </recommendedName>
</protein>